<dbReference type="Proteomes" id="UP000075883">
    <property type="component" value="Unassembled WGS sequence"/>
</dbReference>
<comment type="subcellular location">
    <subcellularLocation>
        <location evidence="1">Nucleus</location>
    </subcellularLocation>
</comment>
<dbReference type="FunFam" id="2.20.20.110:FF:000001">
    <property type="entry name" value="DNA repair protein complementing XP-C cells"/>
    <property type="match status" value="1"/>
</dbReference>
<evidence type="ECO:0000313" key="13">
    <source>
        <dbReference type="Proteomes" id="UP000075883"/>
    </source>
</evidence>
<dbReference type="InterPro" id="IPR042488">
    <property type="entry name" value="Rad4_BHD3_sf"/>
</dbReference>
<dbReference type="Gene3D" id="2.20.20.110">
    <property type="entry name" value="Rad4, beta-hairpin domain BHD1"/>
    <property type="match status" value="1"/>
</dbReference>
<keyword evidence="5" id="KW-0238">DNA-binding</keyword>
<dbReference type="EnsemblMetazoa" id="ACUA025497-RA">
    <property type="protein sequence ID" value="ACUA025497-PA"/>
    <property type="gene ID" value="ACUA025497"/>
</dbReference>
<dbReference type="SUPFAM" id="SSF54001">
    <property type="entry name" value="Cysteine proteinases"/>
    <property type="match status" value="1"/>
</dbReference>
<dbReference type="SMART" id="SM01032">
    <property type="entry name" value="BHD_3"/>
    <property type="match status" value="1"/>
</dbReference>
<keyword evidence="4" id="KW-0227">DNA damage</keyword>
<dbReference type="GO" id="GO:0071942">
    <property type="term" value="C:XPC complex"/>
    <property type="evidence" value="ECO:0007669"/>
    <property type="project" value="TreeGrafter"/>
</dbReference>
<reference evidence="12" key="2">
    <citation type="submission" date="2020-05" db="UniProtKB">
        <authorList>
            <consortium name="EnsemblMetazoa"/>
        </authorList>
    </citation>
    <scope>IDENTIFICATION</scope>
    <source>
        <strain evidence="12">A-37</strain>
    </source>
</reference>
<dbReference type="PANTHER" id="PTHR12135:SF0">
    <property type="entry name" value="DNA REPAIR PROTEIN COMPLEMENTING XP-C CELLS"/>
    <property type="match status" value="1"/>
</dbReference>
<dbReference type="Gene3D" id="3.30.70.2460">
    <property type="entry name" value="Rad4, beta-hairpin domain BHD3"/>
    <property type="match status" value="1"/>
</dbReference>
<dbReference type="GO" id="GO:0006289">
    <property type="term" value="P:nucleotide-excision repair"/>
    <property type="evidence" value="ECO:0007669"/>
    <property type="project" value="InterPro"/>
</dbReference>
<dbReference type="InterPro" id="IPR018328">
    <property type="entry name" value="Rad4_beta-hairpin_dom3"/>
</dbReference>
<dbReference type="InterPro" id="IPR038765">
    <property type="entry name" value="Papain-like_cys_pep_sf"/>
</dbReference>
<sequence length="764" mass="88338">MHEEELSDSDSEASSVDDHLVDPSSINLDETFFSQTFHGQTIASQKDADVCMQDEVSEHYGPEDENAITIEDAEQMNQILTQVSDYDRMIKEVNVCNESLERRRKEMELLQQTQIDGFDVPYLLTQTEDVQQQVPCAEDDGGWEYVQNDCTEIKHNIQIIVSNGMQKTKRVLNEAEKLKRLEQEFKRKLFLNTHKTHLLLLIAYGSRINQTVNQSVTLYASELYELIGNSDIAMSEIVNLDFVQSITTHYTTVMKHTKNDPSVLRKRNTIASQFVSREVTSRKMLNVILLTLLRFLSVRARLVMNLDVVPKHPPPVKPVPKEKSQPTPPENFNCAPRYGDVPLTTTEILKRKPEIQKMFQLSQLDGAEDEVVSNKKARLEPAKPRKKPTTNQTIKTRDRQSTTNEIPSLPHQPSSTSNESAKKTEQTHRIPELDTWIECYLEQERRWTVVEAGLGCTDCLDLVIDRILAPPLYAFAWEADGTLVDVSPRYRWRNEQLALRNRVDAKWLQKTLAPYRPRVLDEAYLQEKFEFRQLKLRAPRPTTIAQCKNHPSYCLHRHLQKFQAIYPPDAPPLGFVQGEPLYARECVHTLHSREVWLRHAKVIRHYEQPYKVVRTKLKRQPADLELFGYWQTEEYIPPEPVNGIVPRNAYGNIEIFKECMIPKGTVHLKHYGLSYICRKLGIDYAVAVVGFGVHAGGNHPIFDGIVICKEHQDRLLEAWQRHQDEAAQKKIEKKQTVVLKNWVKLVKGLLVRRKLKHKYNFEGM</sequence>
<evidence type="ECO:0000313" key="12">
    <source>
        <dbReference type="EnsemblMetazoa" id="ACUA025497-PA"/>
    </source>
</evidence>
<dbReference type="GO" id="GO:0000111">
    <property type="term" value="C:nucleotide-excision repair factor 2 complex"/>
    <property type="evidence" value="ECO:0007669"/>
    <property type="project" value="TreeGrafter"/>
</dbReference>
<dbReference type="InterPro" id="IPR018326">
    <property type="entry name" value="Rad4_beta-hairpin_dom1"/>
</dbReference>
<feature type="region of interest" description="Disordered" evidence="8">
    <location>
        <begin position="366"/>
        <end position="429"/>
    </location>
</feature>
<evidence type="ECO:0000259" key="10">
    <source>
        <dbReference type="SMART" id="SM01031"/>
    </source>
</evidence>
<dbReference type="SMART" id="SM01030">
    <property type="entry name" value="BHD_1"/>
    <property type="match status" value="1"/>
</dbReference>
<dbReference type="PANTHER" id="PTHR12135">
    <property type="entry name" value="DNA REPAIR PROTEIN XP-C / RAD4"/>
    <property type="match status" value="1"/>
</dbReference>
<accession>A0A182MSW5</accession>
<evidence type="ECO:0000256" key="4">
    <source>
        <dbReference type="ARBA" id="ARBA00022763"/>
    </source>
</evidence>
<evidence type="ECO:0000259" key="9">
    <source>
        <dbReference type="SMART" id="SM01030"/>
    </source>
</evidence>
<keyword evidence="6" id="KW-0234">DNA repair</keyword>
<evidence type="ECO:0000256" key="7">
    <source>
        <dbReference type="ARBA" id="ARBA00023242"/>
    </source>
</evidence>
<dbReference type="Gene3D" id="3.90.260.10">
    <property type="entry name" value="Transglutaminase-like"/>
    <property type="match status" value="1"/>
</dbReference>
<evidence type="ECO:0000256" key="8">
    <source>
        <dbReference type="SAM" id="MobiDB-lite"/>
    </source>
</evidence>
<evidence type="ECO:0000256" key="3">
    <source>
        <dbReference type="ARBA" id="ARBA00022553"/>
    </source>
</evidence>
<feature type="compositionally biased region" description="Polar residues" evidence="8">
    <location>
        <begin position="401"/>
        <end position="419"/>
    </location>
</feature>
<dbReference type="Pfam" id="PF03835">
    <property type="entry name" value="Rad4"/>
    <property type="match status" value="1"/>
</dbReference>
<dbReference type="VEuPathDB" id="VectorBase:ACUA025497"/>
<evidence type="ECO:0000256" key="2">
    <source>
        <dbReference type="ARBA" id="ARBA00009525"/>
    </source>
</evidence>
<feature type="domain" description="Rad4 beta-hairpin" evidence="11">
    <location>
        <begin position="645"/>
        <end position="719"/>
    </location>
</feature>
<dbReference type="FunFam" id="3.30.70.2460:FF:000001">
    <property type="entry name" value="DNA repair protein Rad4 family"/>
    <property type="match status" value="1"/>
</dbReference>
<keyword evidence="3" id="KW-0597">Phosphoprotein</keyword>
<dbReference type="InterPro" id="IPR018327">
    <property type="entry name" value="BHD_2"/>
</dbReference>
<feature type="region of interest" description="Disordered" evidence="8">
    <location>
        <begin position="1"/>
        <end position="21"/>
    </location>
</feature>
<evidence type="ECO:0000256" key="5">
    <source>
        <dbReference type="ARBA" id="ARBA00023125"/>
    </source>
</evidence>
<feature type="domain" description="Rad4 beta-hairpin" evidence="9">
    <location>
        <begin position="536"/>
        <end position="588"/>
    </location>
</feature>
<dbReference type="Pfam" id="PF10403">
    <property type="entry name" value="BHD_1"/>
    <property type="match status" value="1"/>
</dbReference>
<evidence type="ECO:0000256" key="1">
    <source>
        <dbReference type="ARBA" id="ARBA00004123"/>
    </source>
</evidence>
<keyword evidence="13" id="KW-1185">Reference proteome</keyword>
<dbReference type="AlphaFoldDB" id="A0A182MSW5"/>
<dbReference type="EMBL" id="AXCM01014840">
    <property type="status" value="NOT_ANNOTATED_CDS"/>
    <property type="molecule type" value="Genomic_DNA"/>
</dbReference>
<dbReference type="GO" id="GO:0003697">
    <property type="term" value="F:single-stranded DNA binding"/>
    <property type="evidence" value="ECO:0007669"/>
    <property type="project" value="TreeGrafter"/>
</dbReference>
<name>A0A182MSW5_9DIPT</name>
<proteinExistence type="inferred from homology"/>
<evidence type="ECO:0000259" key="11">
    <source>
        <dbReference type="SMART" id="SM01032"/>
    </source>
</evidence>
<dbReference type="InterPro" id="IPR004583">
    <property type="entry name" value="DNA_repair_Rad4"/>
</dbReference>
<comment type="similarity">
    <text evidence="2">Belongs to the XPC family.</text>
</comment>
<reference evidence="13" key="1">
    <citation type="submission" date="2013-09" db="EMBL/GenBank/DDBJ databases">
        <title>The Genome Sequence of Anopheles culicifacies species A.</title>
        <authorList>
            <consortium name="The Broad Institute Genomics Platform"/>
            <person name="Neafsey D.E."/>
            <person name="Besansky N."/>
            <person name="Howell P."/>
            <person name="Walton C."/>
            <person name="Young S.K."/>
            <person name="Zeng Q."/>
            <person name="Gargeya S."/>
            <person name="Fitzgerald M."/>
            <person name="Haas B."/>
            <person name="Abouelleil A."/>
            <person name="Allen A.W."/>
            <person name="Alvarado L."/>
            <person name="Arachchi H.M."/>
            <person name="Berlin A.M."/>
            <person name="Chapman S.B."/>
            <person name="Gainer-Dewar J."/>
            <person name="Goldberg J."/>
            <person name="Griggs A."/>
            <person name="Gujja S."/>
            <person name="Hansen M."/>
            <person name="Howarth C."/>
            <person name="Imamovic A."/>
            <person name="Ireland A."/>
            <person name="Larimer J."/>
            <person name="McCowan C."/>
            <person name="Murphy C."/>
            <person name="Pearson M."/>
            <person name="Poon T.W."/>
            <person name="Priest M."/>
            <person name="Roberts A."/>
            <person name="Saif S."/>
            <person name="Shea T."/>
            <person name="Sisk P."/>
            <person name="Sykes S."/>
            <person name="Wortman J."/>
            <person name="Nusbaum C."/>
            <person name="Birren B."/>
        </authorList>
    </citation>
    <scope>NUCLEOTIDE SEQUENCE [LARGE SCALE GENOMIC DNA]</scope>
    <source>
        <strain evidence="13">A-37</strain>
    </source>
</reference>
<evidence type="ECO:0000256" key="6">
    <source>
        <dbReference type="ARBA" id="ARBA00023204"/>
    </source>
</evidence>
<dbReference type="GO" id="GO:0006298">
    <property type="term" value="P:mismatch repair"/>
    <property type="evidence" value="ECO:0007669"/>
    <property type="project" value="TreeGrafter"/>
</dbReference>
<feature type="compositionally biased region" description="Basic and acidic residues" evidence="8">
    <location>
        <begin position="420"/>
        <end position="429"/>
    </location>
</feature>
<feature type="compositionally biased region" description="Acidic residues" evidence="8">
    <location>
        <begin position="1"/>
        <end position="11"/>
    </location>
</feature>
<keyword evidence="7" id="KW-0539">Nucleus</keyword>
<feature type="domain" description="Rad4 beta-hairpin" evidence="10">
    <location>
        <begin position="590"/>
        <end position="638"/>
    </location>
</feature>
<dbReference type="Pfam" id="PF10405">
    <property type="entry name" value="BHD_3"/>
    <property type="match status" value="1"/>
</dbReference>
<dbReference type="GO" id="GO:0003684">
    <property type="term" value="F:damaged DNA binding"/>
    <property type="evidence" value="ECO:0007669"/>
    <property type="project" value="InterPro"/>
</dbReference>
<organism evidence="12 13">
    <name type="scientific">Anopheles culicifacies</name>
    <dbReference type="NCBI Taxonomy" id="139723"/>
    <lineage>
        <taxon>Eukaryota</taxon>
        <taxon>Metazoa</taxon>
        <taxon>Ecdysozoa</taxon>
        <taxon>Arthropoda</taxon>
        <taxon>Hexapoda</taxon>
        <taxon>Insecta</taxon>
        <taxon>Pterygota</taxon>
        <taxon>Neoptera</taxon>
        <taxon>Endopterygota</taxon>
        <taxon>Diptera</taxon>
        <taxon>Nematocera</taxon>
        <taxon>Culicoidea</taxon>
        <taxon>Culicidae</taxon>
        <taxon>Anophelinae</taxon>
        <taxon>Anopheles</taxon>
        <taxon>culicifacies species complex</taxon>
    </lineage>
</organism>
<evidence type="ECO:0008006" key="14">
    <source>
        <dbReference type="Google" id="ProtNLM"/>
    </source>
</evidence>
<dbReference type="InterPro" id="IPR018325">
    <property type="entry name" value="Rad4/PNGase_transGLS-fold"/>
</dbReference>
<dbReference type="InterPro" id="IPR036985">
    <property type="entry name" value="Transglutaminase-like_sf"/>
</dbReference>
<dbReference type="STRING" id="139723.A0A182MSW5"/>
<dbReference type="SMART" id="SM01031">
    <property type="entry name" value="BHD_2"/>
    <property type="match status" value="1"/>
</dbReference>
<feature type="region of interest" description="Disordered" evidence="8">
    <location>
        <begin position="310"/>
        <end position="339"/>
    </location>
</feature>
<protein>
    <recommendedName>
        <fullName evidence="14">Rad4 beta-hairpin domain-containing protein</fullName>
    </recommendedName>
</protein>
<dbReference type="GO" id="GO:0005737">
    <property type="term" value="C:cytoplasm"/>
    <property type="evidence" value="ECO:0007669"/>
    <property type="project" value="TreeGrafter"/>
</dbReference>